<sequence length="62" mass="7380">MKLFRMLILFMGLSLLLGCTSTQSGTEERNPRENLEFFHNVQEDEAPERARVYYHGEHFFKD</sequence>
<keyword evidence="1" id="KW-0732">Signal</keyword>
<dbReference type="AlphaFoldDB" id="A0A9W6GKU9"/>
<dbReference type="RefSeq" id="WP_281834275.1">
    <property type="nucleotide sequence ID" value="NZ_BSDY01000004.1"/>
</dbReference>
<feature type="signal peptide" evidence="1">
    <location>
        <begin position="1"/>
        <end position="24"/>
    </location>
</feature>
<protein>
    <recommendedName>
        <fullName evidence="4">Lipoprotein</fullName>
    </recommendedName>
</protein>
<feature type="chain" id="PRO_5040834717" description="Lipoprotein" evidence="1">
    <location>
        <begin position="25"/>
        <end position="62"/>
    </location>
</feature>
<proteinExistence type="predicted"/>
<reference evidence="2" key="1">
    <citation type="submission" date="2022-12" db="EMBL/GenBank/DDBJ databases">
        <title>Reference genome sequencing for broad-spectrum identification of bacterial and archaeal isolates by mass spectrometry.</title>
        <authorList>
            <person name="Sekiguchi Y."/>
            <person name="Tourlousse D.M."/>
        </authorList>
    </citation>
    <scope>NUCLEOTIDE SEQUENCE</scope>
    <source>
        <strain evidence="2">10succ1</strain>
    </source>
</reference>
<dbReference type="EMBL" id="BSDY01000004">
    <property type="protein sequence ID" value="GLI55661.1"/>
    <property type="molecule type" value="Genomic_DNA"/>
</dbReference>
<name>A0A9W6GKU9_9FUSO</name>
<evidence type="ECO:0000313" key="2">
    <source>
        <dbReference type="EMBL" id="GLI55661.1"/>
    </source>
</evidence>
<dbReference type="PROSITE" id="PS51257">
    <property type="entry name" value="PROKAR_LIPOPROTEIN"/>
    <property type="match status" value="1"/>
</dbReference>
<evidence type="ECO:0000313" key="3">
    <source>
        <dbReference type="Proteomes" id="UP001144471"/>
    </source>
</evidence>
<comment type="caution">
    <text evidence="2">The sequence shown here is derived from an EMBL/GenBank/DDBJ whole genome shotgun (WGS) entry which is preliminary data.</text>
</comment>
<accession>A0A9W6GKU9</accession>
<gene>
    <name evidence="2" type="ORF">PM10SUCC1_11750</name>
</gene>
<evidence type="ECO:0008006" key="4">
    <source>
        <dbReference type="Google" id="ProtNLM"/>
    </source>
</evidence>
<dbReference type="Proteomes" id="UP001144471">
    <property type="component" value="Unassembled WGS sequence"/>
</dbReference>
<evidence type="ECO:0000256" key="1">
    <source>
        <dbReference type="SAM" id="SignalP"/>
    </source>
</evidence>
<keyword evidence="3" id="KW-1185">Reference proteome</keyword>
<organism evidence="2 3">
    <name type="scientific">Propionigenium maris DSM 9537</name>
    <dbReference type="NCBI Taxonomy" id="1123000"/>
    <lineage>
        <taxon>Bacteria</taxon>
        <taxon>Fusobacteriati</taxon>
        <taxon>Fusobacteriota</taxon>
        <taxon>Fusobacteriia</taxon>
        <taxon>Fusobacteriales</taxon>
        <taxon>Fusobacteriaceae</taxon>
        <taxon>Propionigenium</taxon>
    </lineage>
</organism>